<dbReference type="Proteomes" id="UP000182427">
    <property type="component" value="Chromosome I"/>
</dbReference>
<protein>
    <submittedName>
        <fullName evidence="1">Uncharacterized protein</fullName>
    </submittedName>
</protein>
<gene>
    <name evidence="1" type="ORF">SAMN05444167_0532</name>
</gene>
<sequence length="77" mass="8649">MSHFLRVALRAALLLFAVRDGDLLRRIRTSGLTCDRKVPNDSDTEKILNIPQYVGRITDAIGIYGTSLHFQSSLDVF</sequence>
<evidence type="ECO:0000313" key="1">
    <source>
        <dbReference type="EMBL" id="SDE82309.1"/>
    </source>
</evidence>
<proteinExistence type="predicted"/>
<evidence type="ECO:0000313" key="2">
    <source>
        <dbReference type="Proteomes" id="UP000182427"/>
    </source>
</evidence>
<organism evidence="1 2">
    <name type="scientific">Terriglobus roseus</name>
    <dbReference type="NCBI Taxonomy" id="392734"/>
    <lineage>
        <taxon>Bacteria</taxon>
        <taxon>Pseudomonadati</taxon>
        <taxon>Acidobacteriota</taxon>
        <taxon>Terriglobia</taxon>
        <taxon>Terriglobales</taxon>
        <taxon>Acidobacteriaceae</taxon>
        <taxon>Terriglobus</taxon>
    </lineage>
</organism>
<name>A0A1G7G2N0_9BACT</name>
<dbReference type="EMBL" id="LT629690">
    <property type="protein sequence ID" value="SDE82309.1"/>
    <property type="molecule type" value="Genomic_DNA"/>
</dbReference>
<keyword evidence="2" id="KW-1185">Reference proteome</keyword>
<accession>A0A1G7G2N0</accession>
<dbReference type="AlphaFoldDB" id="A0A1G7G2N0"/>
<reference evidence="1 2" key="1">
    <citation type="submission" date="2016-10" db="EMBL/GenBank/DDBJ databases">
        <authorList>
            <person name="de Groot N.N."/>
        </authorList>
    </citation>
    <scope>NUCLEOTIDE SEQUENCE [LARGE SCALE GENOMIC DNA]</scope>
    <source>
        <strain evidence="1 2">GAS232</strain>
    </source>
</reference>